<evidence type="ECO:0000313" key="3">
    <source>
        <dbReference type="Proteomes" id="UP000662873"/>
    </source>
</evidence>
<sequence length="282" mass="31031">MSDKTDLSLLWDFGDPVTSESRFRGVLDAPGAQADPAFRAEVLTQIARALGLQSKFEEARSALDEAADLLPPESSASAWVEIERGRAENSSGNPQGARQHFLEAWAGARRRGQEALAIDAAHMIAIVSDEAESLAWNQKALELASESGDPKARRWTASLLNNIGWTHHSAGRFSEALMAFERALEARLAQGQAEPTRIAKWCVARCLRSLGRVEEALARLRDIEGQADDGFVDEEIGECLWTLGRREESRAHFTQAFDKLSKVPGLAQNEPERLQSLRDRAG</sequence>
<dbReference type="Pfam" id="PF13424">
    <property type="entry name" value="TPR_12"/>
    <property type="match status" value="1"/>
</dbReference>
<dbReference type="InterPro" id="IPR019734">
    <property type="entry name" value="TPR_rpt"/>
</dbReference>
<evidence type="ECO:0000256" key="1">
    <source>
        <dbReference type="PROSITE-ProRule" id="PRU00339"/>
    </source>
</evidence>
<proteinExistence type="predicted"/>
<dbReference type="Gene3D" id="1.25.40.10">
    <property type="entry name" value="Tetratricopeptide repeat domain"/>
    <property type="match status" value="2"/>
</dbReference>
<protein>
    <recommendedName>
        <fullName evidence="4">Tetratricopeptide repeat protein</fullName>
    </recommendedName>
</protein>
<dbReference type="KEGG" id="npy:NPRO_09830"/>
<dbReference type="SMART" id="SM00028">
    <property type="entry name" value="TPR"/>
    <property type="match status" value="2"/>
</dbReference>
<dbReference type="PROSITE" id="PS50005">
    <property type="entry name" value="TPR"/>
    <property type="match status" value="1"/>
</dbReference>
<evidence type="ECO:0008006" key="4">
    <source>
        <dbReference type="Google" id="ProtNLM"/>
    </source>
</evidence>
<organism evidence="2 3">
    <name type="scientific">Candidatus Nitrosymbiomonas proteolyticus</name>
    <dbReference type="NCBI Taxonomy" id="2608984"/>
    <lineage>
        <taxon>Bacteria</taxon>
        <taxon>Bacillati</taxon>
        <taxon>Armatimonadota</taxon>
        <taxon>Armatimonadota incertae sedis</taxon>
        <taxon>Candidatus Nitrosymbiomonas</taxon>
    </lineage>
</organism>
<reference evidence="2" key="1">
    <citation type="journal article" name="DNA Res.">
        <title>The physiological potential of anammox bacteria as revealed by their core genome structure.</title>
        <authorList>
            <person name="Okubo T."/>
            <person name="Toyoda A."/>
            <person name="Fukuhara K."/>
            <person name="Uchiyama I."/>
            <person name="Harigaya Y."/>
            <person name="Kuroiwa M."/>
            <person name="Suzuki T."/>
            <person name="Murakami Y."/>
            <person name="Suwa Y."/>
            <person name="Takami H."/>
        </authorList>
    </citation>
    <scope>NUCLEOTIDE SEQUENCE</scope>
    <source>
        <strain evidence="2">317325-2</strain>
    </source>
</reference>
<keyword evidence="1" id="KW-0802">TPR repeat</keyword>
<dbReference type="InterPro" id="IPR011990">
    <property type="entry name" value="TPR-like_helical_dom_sf"/>
</dbReference>
<name>A0A809R9R5_9BACT</name>
<dbReference type="EMBL" id="AP021858">
    <property type="protein sequence ID" value="BBO23388.1"/>
    <property type="molecule type" value="Genomic_DNA"/>
</dbReference>
<dbReference type="SUPFAM" id="SSF48452">
    <property type="entry name" value="TPR-like"/>
    <property type="match status" value="1"/>
</dbReference>
<dbReference type="AlphaFoldDB" id="A0A809R9R5"/>
<accession>A0A809R9R5</accession>
<evidence type="ECO:0000313" key="2">
    <source>
        <dbReference type="EMBL" id="BBO23388.1"/>
    </source>
</evidence>
<gene>
    <name evidence="2" type="ORF">NPRO_09830</name>
</gene>
<feature type="repeat" description="TPR" evidence="1">
    <location>
        <begin position="157"/>
        <end position="190"/>
    </location>
</feature>
<dbReference type="Proteomes" id="UP000662873">
    <property type="component" value="Chromosome"/>
</dbReference>